<accession>A0A137NXV2</accession>
<evidence type="ECO:0000313" key="1">
    <source>
        <dbReference type="EMBL" id="KXN67449.1"/>
    </source>
</evidence>
<evidence type="ECO:0008006" key="3">
    <source>
        <dbReference type="Google" id="ProtNLM"/>
    </source>
</evidence>
<proteinExistence type="predicted"/>
<keyword evidence="2" id="KW-1185">Reference proteome</keyword>
<organism evidence="1 2">
    <name type="scientific">Conidiobolus coronatus (strain ATCC 28846 / CBS 209.66 / NRRL 28638)</name>
    <name type="common">Delacroixia coronata</name>
    <dbReference type="NCBI Taxonomy" id="796925"/>
    <lineage>
        <taxon>Eukaryota</taxon>
        <taxon>Fungi</taxon>
        <taxon>Fungi incertae sedis</taxon>
        <taxon>Zoopagomycota</taxon>
        <taxon>Entomophthoromycotina</taxon>
        <taxon>Entomophthoromycetes</taxon>
        <taxon>Entomophthorales</taxon>
        <taxon>Ancylistaceae</taxon>
        <taxon>Conidiobolus</taxon>
    </lineage>
</organism>
<reference evidence="1 2" key="1">
    <citation type="journal article" date="2015" name="Genome Biol. Evol.">
        <title>Phylogenomic analyses indicate that early fungi evolved digesting cell walls of algal ancestors of land plants.</title>
        <authorList>
            <person name="Chang Y."/>
            <person name="Wang S."/>
            <person name="Sekimoto S."/>
            <person name="Aerts A.L."/>
            <person name="Choi C."/>
            <person name="Clum A."/>
            <person name="LaButti K.M."/>
            <person name="Lindquist E.A."/>
            <person name="Yee Ngan C."/>
            <person name="Ohm R.A."/>
            <person name="Salamov A.A."/>
            <person name="Grigoriev I.V."/>
            <person name="Spatafora J.W."/>
            <person name="Berbee M.L."/>
        </authorList>
    </citation>
    <scope>NUCLEOTIDE SEQUENCE [LARGE SCALE GENOMIC DNA]</scope>
    <source>
        <strain evidence="1 2">NRRL 28638</strain>
    </source>
</reference>
<dbReference type="InterPro" id="IPR032675">
    <property type="entry name" value="LRR_dom_sf"/>
</dbReference>
<dbReference type="Proteomes" id="UP000070444">
    <property type="component" value="Unassembled WGS sequence"/>
</dbReference>
<sequence>MKQLDWDLVFILEEFQEKLRTFDLVKISLLNKVIRKKLKKTVFSSIKFGDVILQRLANTNSNEEELFKDTPDSGYNIEYLKNSVIDPFVKELDAEVDVFSPYLNSLKFDSLLGTACFLMPLAFHFNQITSLKFYDCTVDLRDFKHLMDRLTNLEVLVLYSSKMLKLLDYGPIENEIIIPPTLKYLSASRLYIDNASRYSSPHEYFYDNGILDSSEVFFVPPKHYPGLKKLHLDYDGDTTEYILEFLISNPQIACVKLPLRDLYSNGIKALYENNNINQITIDPCNFDDDLPFTASVPILKSLHSLHLTKVYNRSHSKLLDIFNAFSAIRKLEINLSDYDRFFMAQILEKLTQLKLLVIKTGIFYTLDINLAIYSNIEVLKLHINTDNETSYYLPSPPMKIKSISISSGKMYKENFNSLKEAYKNNPHWKIDLIGEVISCNALKD</sequence>
<dbReference type="SUPFAM" id="SSF52047">
    <property type="entry name" value="RNI-like"/>
    <property type="match status" value="1"/>
</dbReference>
<dbReference type="EMBL" id="KQ964636">
    <property type="protein sequence ID" value="KXN67449.1"/>
    <property type="molecule type" value="Genomic_DNA"/>
</dbReference>
<evidence type="ECO:0000313" key="2">
    <source>
        <dbReference type="Proteomes" id="UP000070444"/>
    </source>
</evidence>
<dbReference type="Gene3D" id="3.80.10.10">
    <property type="entry name" value="Ribonuclease Inhibitor"/>
    <property type="match status" value="1"/>
</dbReference>
<dbReference type="AlphaFoldDB" id="A0A137NXV2"/>
<name>A0A137NXV2_CONC2</name>
<gene>
    <name evidence="1" type="ORF">CONCODRAFT_19610</name>
</gene>
<protein>
    <recommendedName>
        <fullName evidence="3">F-box domain-containing protein</fullName>
    </recommendedName>
</protein>